<evidence type="ECO:0000256" key="1">
    <source>
        <dbReference type="ARBA" id="ARBA00004651"/>
    </source>
</evidence>
<evidence type="ECO:0000256" key="3">
    <source>
        <dbReference type="ARBA" id="ARBA00022692"/>
    </source>
</evidence>
<keyword evidence="5 6" id="KW-0472">Membrane</keyword>
<feature type="transmembrane region" description="Helical" evidence="6">
    <location>
        <begin position="140"/>
        <end position="158"/>
    </location>
</feature>
<accession>A0A9N8ZTH4</accession>
<protein>
    <submittedName>
        <fullName evidence="8">22429_t:CDS:1</fullName>
    </submittedName>
</protein>
<evidence type="ECO:0000256" key="4">
    <source>
        <dbReference type="ARBA" id="ARBA00022989"/>
    </source>
</evidence>
<sequence>MSSDESPAQKDTVPLLLRNVPRKYDAISEPTTTKHVTVENILKQKSLRDGQLECGKPSSLISTSNHAAIGNYPCSAALVVKNEGSTARDNFATERTFLSWLRMSTALILTGLSICLRFNLVPQPTTPMYVDPLDPNPMGILLIVAGILILIWAIVNYFRFQMMLEQRIAVVQYGKFNYFIISLVASLIFMTLFASIDYTNRAKENKGETVGASFVDSIFRWWFF</sequence>
<proteinExistence type="predicted"/>
<dbReference type="Pfam" id="PF02656">
    <property type="entry name" value="DUF202"/>
    <property type="match status" value="1"/>
</dbReference>
<dbReference type="GO" id="GO:0005886">
    <property type="term" value="C:plasma membrane"/>
    <property type="evidence" value="ECO:0007669"/>
    <property type="project" value="UniProtKB-SubCell"/>
</dbReference>
<evidence type="ECO:0000313" key="9">
    <source>
        <dbReference type="Proteomes" id="UP000789405"/>
    </source>
</evidence>
<keyword evidence="3 6" id="KW-0812">Transmembrane</keyword>
<dbReference type="PANTHER" id="PTHR34187">
    <property type="entry name" value="FGR18P"/>
    <property type="match status" value="1"/>
</dbReference>
<name>A0A9N8ZTH4_9GLOM</name>
<evidence type="ECO:0000313" key="8">
    <source>
        <dbReference type="EMBL" id="CAG8506590.1"/>
    </source>
</evidence>
<gene>
    <name evidence="8" type="ORF">DERYTH_LOCUS3170</name>
</gene>
<comment type="subcellular location">
    <subcellularLocation>
        <location evidence="1">Cell membrane</location>
        <topology evidence="1">Multi-pass membrane protein</topology>
    </subcellularLocation>
</comment>
<dbReference type="InterPro" id="IPR052053">
    <property type="entry name" value="IM_YidH-like"/>
</dbReference>
<keyword evidence="2" id="KW-1003">Cell membrane</keyword>
<evidence type="ECO:0000256" key="6">
    <source>
        <dbReference type="SAM" id="Phobius"/>
    </source>
</evidence>
<evidence type="ECO:0000256" key="5">
    <source>
        <dbReference type="ARBA" id="ARBA00023136"/>
    </source>
</evidence>
<dbReference type="OrthoDB" id="199599at2759"/>
<comment type="caution">
    <text evidence="8">The sequence shown here is derived from an EMBL/GenBank/DDBJ whole genome shotgun (WGS) entry which is preliminary data.</text>
</comment>
<dbReference type="Proteomes" id="UP000789405">
    <property type="component" value="Unassembled WGS sequence"/>
</dbReference>
<dbReference type="InterPro" id="IPR003807">
    <property type="entry name" value="DUF202"/>
</dbReference>
<keyword evidence="4 6" id="KW-1133">Transmembrane helix</keyword>
<dbReference type="EMBL" id="CAJVPY010001088">
    <property type="protein sequence ID" value="CAG8506590.1"/>
    <property type="molecule type" value="Genomic_DNA"/>
</dbReference>
<keyword evidence="9" id="KW-1185">Reference proteome</keyword>
<dbReference type="PANTHER" id="PTHR34187:SF2">
    <property type="entry name" value="DUF202 DOMAIN-CONTAINING PROTEIN"/>
    <property type="match status" value="1"/>
</dbReference>
<reference evidence="8" key="1">
    <citation type="submission" date="2021-06" db="EMBL/GenBank/DDBJ databases">
        <authorList>
            <person name="Kallberg Y."/>
            <person name="Tangrot J."/>
            <person name="Rosling A."/>
        </authorList>
    </citation>
    <scope>NUCLEOTIDE SEQUENCE</scope>
    <source>
        <strain evidence="8">MA453B</strain>
    </source>
</reference>
<dbReference type="AlphaFoldDB" id="A0A9N8ZTH4"/>
<feature type="domain" description="DUF202" evidence="7">
    <location>
        <begin position="88"/>
        <end position="161"/>
    </location>
</feature>
<evidence type="ECO:0000256" key="2">
    <source>
        <dbReference type="ARBA" id="ARBA00022475"/>
    </source>
</evidence>
<feature type="transmembrane region" description="Helical" evidence="6">
    <location>
        <begin position="100"/>
        <end position="120"/>
    </location>
</feature>
<organism evidence="8 9">
    <name type="scientific">Dentiscutata erythropus</name>
    <dbReference type="NCBI Taxonomy" id="1348616"/>
    <lineage>
        <taxon>Eukaryota</taxon>
        <taxon>Fungi</taxon>
        <taxon>Fungi incertae sedis</taxon>
        <taxon>Mucoromycota</taxon>
        <taxon>Glomeromycotina</taxon>
        <taxon>Glomeromycetes</taxon>
        <taxon>Diversisporales</taxon>
        <taxon>Gigasporaceae</taxon>
        <taxon>Dentiscutata</taxon>
    </lineage>
</organism>
<evidence type="ECO:0000259" key="7">
    <source>
        <dbReference type="Pfam" id="PF02656"/>
    </source>
</evidence>
<feature type="transmembrane region" description="Helical" evidence="6">
    <location>
        <begin position="178"/>
        <end position="196"/>
    </location>
</feature>